<dbReference type="WBParaSite" id="Bm14452.1">
    <property type="protein sequence ID" value="Bm14452.1"/>
    <property type="gene ID" value="WBGene00234713"/>
</dbReference>
<accession>A0A8L7YJ22</accession>
<organism evidence="1">
    <name type="scientific">Brugia malayi</name>
    <name type="common">Filarial nematode worm</name>
    <dbReference type="NCBI Taxonomy" id="6279"/>
    <lineage>
        <taxon>Eukaryota</taxon>
        <taxon>Metazoa</taxon>
        <taxon>Ecdysozoa</taxon>
        <taxon>Nematoda</taxon>
        <taxon>Chromadorea</taxon>
        <taxon>Rhabditida</taxon>
        <taxon>Spirurina</taxon>
        <taxon>Spiruromorpha</taxon>
        <taxon>Filarioidea</taxon>
        <taxon>Onchocercidae</taxon>
        <taxon>Brugia</taxon>
    </lineage>
</organism>
<feature type="non-terminal residue" evidence="1">
    <location>
        <position position="1"/>
    </location>
</feature>
<reference evidence="1" key="2">
    <citation type="submission" date="2019-04" db="EMBL/GenBank/DDBJ databases">
        <authorList>
            <person name="Howe K."/>
            <person name="Paulini M."/>
            <person name="Williams G."/>
        </authorList>
    </citation>
    <scope>NUCLEOTIDE SEQUENCE [LARGE SCALE GENOMIC DNA]</scope>
    <source>
        <strain evidence="1">FR3</strain>
    </source>
</reference>
<dbReference type="KEGG" id="bmy:BM_BM14452"/>
<name>A0A4E9ETJ0_BRUMA</name>
<accession>A0A4E9ETJ0</accession>
<dbReference type="Proteomes" id="UP000006672">
    <property type="component" value="Unassembled WGS sequence"/>
</dbReference>
<dbReference type="AlphaFoldDB" id="A0A4E9ETJ0"/>
<gene>
    <name evidence="1" type="primary">Bm14452</name>
    <name evidence="1" type="ORF">BM_BM14452</name>
</gene>
<protein>
    <submittedName>
        <fullName evidence="1 3">Uncharacterized protein</fullName>
    </submittedName>
</protein>
<dbReference type="EMBL" id="CAAKNF010000196">
    <property type="protein sequence ID" value="VIO87517.1"/>
    <property type="molecule type" value="Genomic_DNA"/>
</dbReference>
<sequence length="33" mass="3669">LIMQKTRTVAKHDVKELLSALNSSLQTVTARES</sequence>
<reference evidence="2" key="1">
    <citation type="journal article" date="2007" name="Science">
        <title>Draft genome of the filarial nematode parasite Brugia malayi.</title>
        <authorList>
            <person name="Ghedin E."/>
            <person name="Wang S."/>
            <person name="Spiro D."/>
            <person name="Caler E."/>
            <person name="Zhao Q."/>
            <person name="Crabtree J."/>
            <person name="Allen J.E."/>
            <person name="Delcher A.L."/>
            <person name="Guiliano D.B."/>
            <person name="Miranda-Saavedra D."/>
            <person name="Angiuoli S.V."/>
            <person name="Creasy T."/>
            <person name="Amedeo P."/>
            <person name="Haas B."/>
            <person name="El-Sayed N.M."/>
            <person name="Wortman J.R."/>
            <person name="Feldblyum T."/>
            <person name="Tallon L."/>
            <person name="Schatz M."/>
            <person name="Shumway M."/>
            <person name="Koo H."/>
            <person name="Salzberg S.L."/>
            <person name="Schobel S."/>
            <person name="Pertea M."/>
            <person name="Pop M."/>
            <person name="White O."/>
            <person name="Barton G.J."/>
            <person name="Carlow C.K."/>
            <person name="Crawford M.J."/>
            <person name="Daub J."/>
            <person name="Dimmic M.W."/>
            <person name="Estes C.F."/>
            <person name="Foster J.M."/>
            <person name="Ganatra M."/>
            <person name="Gregory W.F."/>
            <person name="Johnson N.M."/>
            <person name="Jin J."/>
            <person name="Komuniecki R."/>
            <person name="Korf I."/>
            <person name="Kumar S."/>
            <person name="Laney S."/>
            <person name="Li B.W."/>
            <person name="Li W."/>
            <person name="Lindblom T.H."/>
            <person name="Lustigman S."/>
            <person name="Ma D."/>
            <person name="Maina C.V."/>
            <person name="Martin D.M."/>
            <person name="McCarter J.P."/>
            <person name="McReynolds L."/>
            <person name="Mitreva M."/>
            <person name="Nutman T.B."/>
            <person name="Parkinson J."/>
            <person name="Peregrin-Alvarez J.M."/>
            <person name="Poole C."/>
            <person name="Ren Q."/>
            <person name="Saunders L."/>
            <person name="Sluder A.E."/>
            <person name="Smith K."/>
            <person name="Stanke M."/>
            <person name="Unnasch T.R."/>
            <person name="Ware J."/>
            <person name="Wei A.D."/>
            <person name="Weil G."/>
            <person name="Williams D.J."/>
            <person name="Zhang Y."/>
            <person name="Williams S.A."/>
            <person name="Fraser-Liggett C."/>
            <person name="Slatko B."/>
            <person name="Blaxter M.L."/>
            <person name="Scott A.L."/>
        </authorList>
    </citation>
    <scope>NUCLEOTIDE SEQUENCE</scope>
    <source>
        <strain evidence="2">FR3</strain>
    </source>
</reference>
<evidence type="ECO:0000313" key="3">
    <source>
        <dbReference type="WBParaSite" id="Bm14452.1"/>
    </source>
</evidence>
<proteinExistence type="predicted"/>
<evidence type="ECO:0000313" key="1">
    <source>
        <dbReference type="EMBL" id="VIO87517.1"/>
    </source>
</evidence>
<evidence type="ECO:0000313" key="2">
    <source>
        <dbReference type="Proteomes" id="UP000006672"/>
    </source>
</evidence>
<dbReference type="GeneID" id="66058070"/>
<dbReference type="RefSeq" id="XP_042930194.1">
    <property type="nucleotide sequence ID" value="XM_043074260.1"/>
</dbReference>
<keyword evidence="2" id="KW-1185">Reference proteome</keyword>
<dbReference type="CTD" id="66058070"/>
<reference evidence="3" key="3">
    <citation type="submission" date="2022-04" db="UniProtKB">
        <authorList>
            <consortium name="WormBaseParasite"/>
        </authorList>
    </citation>
    <scope>IDENTIFICATION</scope>
</reference>